<dbReference type="AlphaFoldDB" id="A0A166G4Q4"/>
<dbReference type="OrthoDB" id="3732589at2"/>
<dbReference type="SUPFAM" id="SSF47148">
    <property type="entry name" value="Diol dehydratase, gamma subunit"/>
    <property type="match status" value="1"/>
</dbReference>
<organism evidence="2 3">
    <name type="scientific">Secundilactobacillus collinoides</name>
    <name type="common">Lactobacillus collinoides</name>
    <dbReference type="NCBI Taxonomy" id="33960"/>
    <lineage>
        <taxon>Bacteria</taxon>
        <taxon>Bacillati</taxon>
        <taxon>Bacillota</taxon>
        <taxon>Bacilli</taxon>
        <taxon>Lactobacillales</taxon>
        <taxon>Lactobacillaceae</taxon>
        <taxon>Secundilactobacillus</taxon>
    </lineage>
</organism>
<evidence type="ECO:0000313" key="2">
    <source>
        <dbReference type="EMBL" id="KZL37031.1"/>
    </source>
</evidence>
<protein>
    <submittedName>
        <fullName evidence="2">Propanediol dehydratase</fullName>
    </submittedName>
</protein>
<dbReference type="EMBL" id="JYDC01000085">
    <property type="protein sequence ID" value="KZL37031.1"/>
    <property type="molecule type" value="Genomic_DNA"/>
</dbReference>
<dbReference type="PATRIC" id="fig|33960.6.peg.3390"/>
<proteinExistence type="predicted"/>
<feature type="region of interest" description="Disordered" evidence="1">
    <location>
        <begin position="16"/>
        <end position="42"/>
    </location>
</feature>
<dbReference type="InterPro" id="IPR036091">
    <property type="entry name" value="Prodiol/glycerol_DeHase__sf_su"/>
</dbReference>
<dbReference type="InterPro" id="IPR003207">
    <property type="entry name" value="Ppandiol/glycerol_DeHydtase_su"/>
</dbReference>
<name>A0A166G4Q4_SECCO</name>
<dbReference type="Proteomes" id="UP000076480">
    <property type="component" value="Unassembled WGS sequence"/>
</dbReference>
<keyword evidence="3" id="KW-1185">Reference proteome</keyword>
<evidence type="ECO:0000313" key="3">
    <source>
        <dbReference type="Proteomes" id="UP000076480"/>
    </source>
</evidence>
<comment type="caution">
    <text evidence="2">The sequence shown here is derived from an EMBL/GenBank/DDBJ whole genome shotgun (WGS) entry which is preliminary data.</text>
</comment>
<dbReference type="Gene3D" id="1.10.1510.20">
    <property type="entry name" value="Propanediol/glycerol dehydratase, small subunit"/>
    <property type="match status" value="1"/>
</dbReference>
<dbReference type="NCBIfam" id="NF011972">
    <property type="entry name" value="PRK15443.1-3"/>
    <property type="match status" value="1"/>
</dbReference>
<accession>A0A166G4Q4</accession>
<sequence length="173" mass="18876">MSEVDDLVARIAAQLQQSGNASSASTSAGTSAGSEKELGAADYPLFEKHPDQIKTPTGKNVEEITLENVINGKVDAKDMRITPATLKLQGEIAANAGRPAIQRNFQRASELTSVPDDVVLDLYNSLRPFRSTKQELLDTAKELRDKYHAPICAGWFEEAAENYEVNKKLKGDN</sequence>
<dbReference type="Pfam" id="PF02287">
    <property type="entry name" value="Dehydratase_SU"/>
    <property type="match status" value="1"/>
</dbReference>
<feature type="compositionally biased region" description="Low complexity" evidence="1">
    <location>
        <begin position="18"/>
        <end position="33"/>
    </location>
</feature>
<evidence type="ECO:0000256" key="1">
    <source>
        <dbReference type="SAM" id="MobiDB-lite"/>
    </source>
</evidence>
<dbReference type="PIRSF" id="PIRSF018505">
    <property type="entry name" value="Prpndl_dhdrts_sm"/>
    <property type="match status" value="1"/>
</dbReference>
<dbReference type="RefSeq" id="WP_063285670.1">
    <property type="nucleotide sequence ID" value="NZ_JYDC01000085.1"/>
</dbReference>
<gene>
    <name evidence="2" type="ORF">TY91_13345</name>
</gene>
<reference evidence="2 3" key="1">
    <citation type="submission" date="2015-02" db="EMBL/GenBank/DDBJ databases">
        <title>Draft genome sequence of Lactobacillus collinoides CUPV2371 isolated from a natural cider, the first genome sequence of a strain of this species.</title>
        <authorList>
            <person name="Puertas A.I."/>
            <person name="Spano G."/>
            <person name="Capozzi V."/>
            <person name="Lamontanara A."/>
            <person name="Orru L."/>
            <person name="Duenas M.T."/>
        </authorList>
    </citation>
    <scope>NUCLEOTIDE SEQUENCE [LARGE SCALE GENOMIC DNA]</scope>
    <source>
        <strain evidence="2 3">237</strain>
    </source>
</reference>